<proteinExistence type="predicted"/>
<dbReference type="InterPro" id="IPR029068">
    <property type="entry name" value="Glyas_Bleomycin-R_OHBP_Dase"/>
</dbReference>
<gene>
    <name evidence="2" type="ORF">SU9_001295</name>
</gene>
<name>A0A8B1N4G3_9ACTN</name>
<evidence type="ECO:0000259" key="1">
    <source>
        <dbReference type="PROSITE" id="PS51819"/>
    </source>
</evidence>
<dbReference type="SUPFAM" id="SSF54593">
    <property type="entry name" value="Glyoxalase/Bleomycin resistance protein/Dihydroxybiphenyl dioxygenase"/>
    <property type="match status" value="1"/>
</dbReference>
<dbReference type="PANTHER" id="PTHR35908:SF1">
    <property type="entry name" value="CONSERVED PROTEIN"/>
    <property type="match status" value="1"/>
</dbReference>
<keyword evidence="3" id="KW-1185">Reference proteome</keyword>
<evidence type="ECO:0000313" key="3">
    <source>
        <dbReference type="Proteomes" id="UP000009036"/>
    </source>
</evidence>
<dbReference type="Proteomes" id="UP000009036">
    <property type="component" value="Chromosome"/>
</dbReference>
<dbReference type="CDD" id="cd06587">
    <property type="entry name" value="VOC"/>
    <property type="match status" value="1"/>
</dbReference>
<dbReference type="EMBL" id="CP072931">
    <property type="protein sequence ID" value="QTZ90254.1"/>
    <property type="molecule type" value="Genomic_DNA"/>
</dbReference>
<protein>
    <submittedName>
        <fullName evidence="2">VOC family protein</fullName>
    </submittedName>
</protein>
<accession>A0A8B1N4G3</accession>
<reference evidence="2" key="2">
    <citation type="submission" date="2021-04" db="EMBL/GenBank/DDBJ databases">
        <authorList>
            <person name="Wen M.-L."/>
            <person name="Han X.-L."/>
            <person name="Xiong J."/>
        </authorList>
    </citation>
    <scope>NUCLEOTIDE SEQUENCE</scope>
    <source>
        <strain evidence="2">AGR0001</strain>
    </source>
</reference>
<sequence>MAGRPRFSLTTVVLDCPDAHVLADFYRRLLGWEVTYSEPDWVLVRHPDGGTGLSFQSEPGYQAPVWPERPGEQQKMLHLDIRVDDLDEAEAYAVAAGATRAAFQPQDDVRVLLDPAGHPLCLFLH</sequence>
<dbReference type="PANTHER" id="PTHR35908">
    <property type="entry name" value="HYPOTHETICAL FUSION PROTEIN"/>
    <property type="match status" value="1"/>
</dbReference>
<reference evidence="2" key="1">
    <citation type="journal article" date="2012" name="J. Bacteriol.">
        <title>Genome Sequence of Streptomyces auratus Strain AGR0001, a Phoslactomycin-Producing Actinomycete.</title>
        <authorList>
            <person name="Han X."/>
            <person name="Li M."/>
            <person name="Ding Z."/>
            <person name="Zhao J."/>
            <person name="Ji K."/>
            <person name="Wen M."/>
            <person name="Lu T."/>
        </authorList>
    </citation>
    <scope>NUCLEOTIDE SEQUENCE</scope>
    <source>
        <strain evidence="2">AGR0001</strain>
    </source>
</reference>
<feature type="domain" description="VOC" evidence="1">
    <location>
        <begin position="8"/>
        <end position="125"/>
    </location>
</feature>
<dbReference type="OrthoDB" id="1645442at2"/>
<dbReference type="PROSITE" id="PS51819">
    <property type="entry name" value="VOC"/>
    <property type="match status" value="1"/>
</dbReference>
<dbReference type="Pfam" id="PF18029">
    <property type="entry name" value="Glyoxalase_6"/>
    <property type="match status" value="1"/>
</dbReference>
<dbReference type="InterPro" id="IPR041581">
    <property type="entry name" value="Glyoxalase_6"/>
</dbReference>
<dbReference type="InterPro" id="IPR037523">
    <property type="entry name" value="VOC_core"/>
</dbReference>
<dbReference type="KEGG" id="sauh:SU9_001295"/>
<dbReference type="RefSeq" id="WP_040901269.1">
    <property type="nucleotide sequence ID" value="NZ_CP072931.1"/>
</dbReference>
<evidence type="ECO:0000313" key="2">
    <source>
        <dbReference type="EMBL" id="QTZ90254.1"/>
    </source>
</evidence>
<organism evidence="2 3">
    <name type="scientific">Streptomyces auratus AGR0001</name>
    <dbReference type="NCBI Taxonomy" id="1160718"/>
    <lineage>
        <taxon>Bacteria</taxon>
        <taxon>Bacillati</taxon>
        <taxon>Actinomycetota</taxon>
        <taxon>Actinomycetes</taxon>
        <taxon>Kitasatosporales</taxon>
        <taxon>Streptomycetaceae</taxon>
        <taxon>Streptomyces</taxon>
    </lineage>
</organism>
<dbReference type="Gene3D" id="3.10.180.10">
    <property type="entry name" value="2,3-Dihydroxybiphenyl 1,2-Dioxygenase, domain 1"/>
    <property type="match status" value="1"/>
</dbReference>
<dbReference type="AlphaFoldDB" id="A0A8B1N4G3"/>